<reference evidence="1" key="1">
    <citation type="submission" date="2014-05" db="EMBL/GenBank/DDBJ databases">
        <authorList>
            <person name="Chronopoulou M."/>
        </authorList>
    </citation>
    <scope>NUCLEOTIDE SEQUENCE</scope>
    <source>
        <tissue evidence="1">Whole organism</tissue>
    </source>
</reference>
<organism evidence="1">
    <name type="scientific">Lepeophtheirus salmonis</name>
    <name type="common">Salmon louse</name>
    <name type="synonym">Caligus salmonis</name>
    <dbReference type="NCBI Taxonomy" id="72036"/>
    <lineage>
        <taxon>Eukaryota</taxon>
        <taxon>Metazoa</taxon>
        <taxon>Ecdysozoa</taxon>
        <taxon>Arthropoda</taxon>
        <taxon>Crustacea</taxon>
        <taxon>Multicrustacea</taxon>
        <taxon>Hexanauplia</taxon>
        <taxon>Copepoda</taxon>
        <taxon>Siphonostomatoida</taxon>
        <taxon>Caligidae</taxon>
        <taxon>Lepeophtheirus</taxon>
    </lineage>
</organism>
<accession>A0A0K2TC27</accession>
<proteinExistence type="predicted"/>
<dbReference type="AlphaFoldDB" id="A0A0K2TC27"/>
<protein>
    <submittedName>
        <fullName evidence="1">Uncharacterized protein</fullName>
    </submittedName>
</protein>
<sequence length="17" mass="2163">MMFDFRHTFNFDVIVDE</sequence>
<dbReference type="EMBL" id="HACA01006258">
    <property type="protein sequence ID" value="CDW23619.1"/>
    <property type="molecule type" value="Transcribed_RNA"/>
</dbReference>
<name>A0A0K2TC27_LEPSM</name>
<evidence type="ECO:0000313" key="1">
    <source>
        <dbReference type="EMBL" id="CDW23619.1"/>
    </source>
</evidence>